<keyword evidence="3" id="KW-0547">Nucleotide-binding</keyword>
<dbReference type="SUPFAM" id="SSF52540">
    <property type="entry name" value="P-loop containing nucleoside triphosphate hydrolases"/>
    <property type="match status" value="1"/>
</dbReference>
<evidence type="ECO:0000259" key="6">
    <source>
        <dbReference type="PROSITE" id="PS50893"/>
    </source>
</evidence>
<dbReference type="Pfam" id="PF14524">
    <property type="entry name" value="Wzt_C"/>
    <property type="match status" value="1"/>
</dbReference>
<dbReference type="GO" id="GO:0016887">
    <property type="term" value="F:ATP hydrolysis activity"/>
    <property type="evidence" value="ECO:0007669"/>
    <property type="project" value="InterPro"/>
</dbReference>
<dbReference type="CDD" id="cd10147">
    <property type="entry name" value="Wzt_C-like"/>
    <property type="match status" value="1"/>
</dbReference>
<dbReference type="RefSeq" id="WP_147163559.1">
    <property type="nucleotide sequence ID" value="NZ_BJZO01000039.1"/>
</dbReference>
<keyword evidence="4" id="KW-0067">ATP-binding</keyword>
<dbReference type="OrthoDB" id="9778870at2"/>
<evidence type="ECO:0000256" key="2">
    <source>
        <dbReference type="ARBA" id="ARBA00022448"/>
    </source>
</evidence>
<organism evidence="7 8">
    <name type="scientific">Pararhodospirillum oryzae</name>
    <dbReference type="NCBI Taxonomy" id="478448"/>
    <lineage>
        <taxon>Bacteria</taxon>
        <taxon>Pseudomonadati</taxon>
        <taxon>Pseudomonadota</taxon>
        <taxon>Alphaproteobacteria</taxon>
        <taxon>Rhodospirillales</taxon>
        <taxon>Rhodospirillaceae</taxon>
        <taxon>Pararhodospirillum</taxon>
    </lineage>
</organism>
<gene>
    <name evidence="7" type="ORF">ROR02_16560</name>
</gene>
<keyword evidence="2" id="KW-0813">Transport</keyword>
<feature type="domain" description="ABC transporter" evidence="6">
    <location>
        <begin position="23"/>
        <end position="246"/>
    </location>
</feature>
<evidence type="ECO:0000313" key="8">
    <source>
        <dbReference type="Proteomes" id="UP000321567"/>
    </source>
</evidence>
<protein>
    <submittedName>
        <fullName evidence="7">ABC transporter</fullName>
    </submittedName>
</protein>
<dbReference type="InterPro" id="IPR029439">
    <property type="entry name" value="Wzt_C"/>
</dbReference>
<dbReference type="Proteomes" id="UP000321567">
    <property type="component" value="Unassembled WGS sequence"/>
</dbReference>
<evidence type="ECO:0000256" key="5">
    <source>
        <dbReference type="SAM" id="MobiDB-lite"/>
    </source>
</evidence>
<name>A0A512H7U5_9PROT</name>
<dbReference type="PANTHER" id="PTHR46743">
    <property type="entry name" value="TEICHOIC ACIDS EXPORT ATP-BINDING PROTEIN TAGH"/>
    <property type="match status" value="1"/>
</dbReference>
<dbReference type="Pfam" id="PF00005">
    <property type="entry name" value="ABC_tran"/>
    <property type="match status" value="1"/>
</dbReference>
<dbReference type="CDD" id="cd03220">
    <property type="entry name" value="ABC_KpsT_Wzt"/>
    <property type="match status" value="1"/>
</dbReference>
<comment type="caution">
    <text evidence="7">The sequence shown here is derived from an EMBL/GenBank/DDBJ whole genome shotgun (WGS) entry which is preliminary data.</text>
</comment>
<dbReference type="InterPro" id="IPR003593">
    <property type="entry name" value="AAA+_ATPase"/>
</dbReference>
<dbReference type="GO" id="GO:0140359">
    <property type="term" value="F:ABC-type transporter activity"/>
    <property type="evidence" value="ECO:0007669"/>
    <property type="project" value="InterPro"/>
</dbReference>
<dbReference type="InterPro" id="IPR050683">
    <property type="entry name" value="Bact_Polysacc_Export_ATP-bd"/>
</dbReference>
<feature type="region of interest" description="Disordered" evidence="5">
    <location>
        <begin position="271"/>
        <end position="300"/>
    </location>
</feature>
<dbReference type="PROSITE" id="PS50893">
    <property type="entry name" value="ABC_TRANSPORTER_2"/>
    <property type="match status" value="1"/>
</dbReference>
<dbReference type="InterPro" id="IPR027417">
    <property type="entry name" value="P-loop_NTPase"/>
</dbReference>
<sequence>MSEVSLRVSGLSKDYLIYDQPEDRLKQMVLRWRRYYNPFSALRDVDLEVVRGETVGIVGRNGSGKTTLLEIIAGTMAPTRGSVEVFGRVAALLGLGAGFNPEFSGRDNVFLNAALLGLSTGAIENVFDQIAAFADIGPFIDRPVKTYSSGMYARLAFATAIHVDPDILIVDETLSVGDEAFQRKCFRRINQLKDSGCTILFVTHSAQTVVDLCDRVLLLDRGERLILGSPRLVVAYYQRLIHAPEDQVPALRGSIRALDGHPEAMALTRLSGRSDPMSDQPPAPLSEAEETSGSSAPKREERDEAFFSPHFCCESQIEAPASGVCVSDVHLETPDGRRVNHLTHEREYDVVYRVTFAHSLDRVRFGMQVRAVNGLILSDQVSHTQSEEGISVRQSGETIEVRFPIKAILFPGTYFLNAVVTALSPDLKSRLLYRLIDAHVFRILARPYLTAGGLLNTQAGRLPRVLDPQTVV</sequence>
<dbReference type="Gene3D" id="2.70.50.60">
    <property type="entry name" value="abc- transporter (atp binding component) like domain"/>
    <property type="match status" value="1"/>
</dbReference>
<reference evidence="7 8" key="1">
    <citation type="submission" date="2019-07" db="EMBL/GenBank/DDBJ databases">
        <title>Whole genome shotgun sequence of Rhodospirillum oryzae NBRC 107573.</title>
        <authorList>
            <person name="Hosoyama A."/>
            <person name="Uohara A."/>
            <person name="Ohji S."/>
            <person name="Ichikawa N."/>
        </authorList>
    </citation>
    <scope>NUCLEOTIDE SEQUENCE [LARGE SCALE GENOMIC DNA]</scope>
    <source>
        <strain evidence="7 8">NBRC 107573</strain>
    </source>
</reference>
<proteinExistence type="inferred from homology"/>
<evidence type="ECO:0000256" key="4">
    <source>
        <dbReference type="ARBA" id="ARBA00022840"/>
    </source>
</evidence>
<dbReference type="Gene3D" id="3.40.50.300">
    <property type="entry name" value="P-loop containing nucleotide triphosphate hydrolases"/>
    <property type="match status" value="1"/>
</dbReference>
<keyword evidence="8" id="KW-1185">Reference proteome</keyword>
<dbReference type="EMBL" id="BJZO01000039">
    <property type="protein sequence ID" value="GEO81525.1"/>
    <property type="molecule type" value="Genomic_DNA"/>
</dbReference>
<dbReference type="GO" id="GO:0005524">
    <property type="term" value="F:ATP binding"/>
    <property type="evidence" value="ECO:0007669"/>
    <property type="project" value="UniProtKB-KW"/>
</dbReference>
<dbReference type="GO" id="GO:0016020">
    <property type="term" value="C:membrane"/>
    <property type="evidence" value="ECO:0007669"/>
    <property type="project" value="InterPro"/>
</dbReference>
<dbReference type="InterPro" id="IPR003439">
    <property type="entry name" value="ABC_transporter-like_ATP-bd"/>
</dbReference>
<dbReference type="PANTHER" id="PTHR46743:SF2">
    <property type="entry name" value="TEICHOIC ACIDS EXPORT ATP-BINDING PROTEIN TAGH"/>
    <property type="match status" value="1"/>
</dbReference>
<comment type="similarity">
    <text evidence="1">Belongs to the ABC transporter superfamily.</text>
</comment>
<dbReference type="SMART" id="SM00382">
    <property type="entry name" value="AAA"/>
    <property type="match status" value="1"/>
</dbReference>
<evidence type="ECO:0000313" key="7">
    <source>
        <dbReference type="EMBL" id="GEO81525.1"/>
    </source>
</evidence>
<evidence type="ECO:0000256" key="1">
    <source>
        <dbReference type="ARBA" id="ARBA00005417"/>
    </source>
</evidence>
<dbReference type="AlphaFoldDB" id="A0A512H7U5"/>
<dbReference type="InterPro" id="IPR015860">
    <property type="entry name" value="ABC_transpr_TagH-like"/>
</dbReference>
<accession>A0A512H7U5</accession>
<evidence type="ECO:0000256" key="3">
    <source>
        <dbReference type="ARBA" id="ARBA00022741"/>
    </source>
</evidence>